<evidence type="ECO:0000313" key="2">
    <source>
        <dbReference type="EMBL" id="MDQ0480861.1"/>
    </source>
</evidence>
<dbReference type="Proteomes" id="UP001224418">
    <property type="component" value="Unassembled WGS sequence"/>
</dbReference>
<dbReference type="RefSeq" id="WP_111940704.1">
    <property type="nucleotide sequence ID" value="NZ_BAAACJ010000016.1"/>
</dbReference>
<dbReference type="InterPro" id="IPR009476">
    <property type="entry name" value="DUF1097"/>
</dbReference>
<keyword evidence="1" id="KW-0472">Membrane</keyword>
<gene>
    <name evidence="2" type="ORF">QOZ93_002611</name>
</gene>
<accession>A0ABU0JUS7</accession>
<keyword evidence="1" id="KW-1133">Transmembrane helix</keyword>
<proteinExistence type="predicted"/>
<evidence type="ECO:0000256" key="1">
    <source>
        <dbReference type="SAM" id="Phobius"/>
    </source>
</evidence>
<protein>
    <recommendedName>
        <fullName evidence="4">DUF1097 domain-containing protein</fullName>
    </recommendedName>
</protein>
<organism evidence="2 3">
    <name type="scientific">Hathewaya limosa</name>
    <name type="common">Clostridium limosum</name>
    <dbReference type="NCBI Taxonomy" id="1536"/>
    <lineage>
        <taxon>Bacteria</taxon>
        <taxon>Bacillati</taxon>
        <taxon>Bacillota</taxon>
        <taxon>Clostridia</taxon>
        <taxon>Eubacteriales</taxon>
        <taxon>Clostridiaceae</taxon>
        <taxon>Hathewaya</taxon>
    </lineage>
</organism>
<keyword evidence="1" id="KW-0812">Transmembrane</keyword>
<reference evidence="2 3" key="1">
    <citation type="submission" date="2023-07" db="EMBL/GenBank/DDBJ databases">
        <title>Genomic Encyclopedia of Type Strains, Phase IV (KMG-IV): sequencing the most valuable type-strain genomes for metagenomic binning, comparative biology and taxonomic classification.</title>
        <authorList>
            <person name="Goeker M."/>
        </authorList>
    </citation>
    <scope>NUCLEOTIDE SEQUENCE [LARGE SCALE GENOMIC DNA]</scope>
    <source>
        <strain evidence="2 3">DSM 1400</strain>
    </source>
</reference>
<evidence type="ECO:0000313" key="3">
    <source>
        <dbReference type="Proteomes" id="UP001224418"/>
    </source>
</evidence>
<sequence>MSALLSNAITVGLLSGVWAYISTKLGIITWVGFIGCTSYYAAIGQNKKLKDSLISNIVGIVIGMMIIYGSRFLGDNILGVVVMTTVFSFLMVAQGKLKSLSFIPGTFLGCCCVFGTNGNWQGTVIAIICGGIFVGYISHITGNWLYKFCKK</sequence>
<keyword evidence="3" id="KW-1185">Reference proteome</keyword>
<feature type="transmembrane region" description="Helical" evidence="1">
    <location>
        <begin position="76"/>
        <end position="93"/>
    </location>
</feature>
<evidence type="ECO:0008006" key="4">
    <source>
        <dbReference type="Google" id="ProtNLM"/>
    </source>
</evidence>
<feature type="transmembrane region" description="Helical" evidence="1">
    <location>
        <begin position="53"/>
        <end position="70"/>
    </location>
</feature>
<name>A0ABU0JUS7_HATLI</name>
<dbReference type="Pfam" id="PF06496">
    <property type="entry name" value="DUF1097"/>
    <property type="match status" value="1"/>
</dbReference>
<comment type="caution">
    <text evidence="2">The sequence shown here is derived from an EMBL/GenBank/DDBJ whole genome shotgun (WGS) entry which is preliminary data.</text>
</comment>
<feature type="transmembrane region" description="Helical" evidence="1">
    <location>
        <begin position="20"/>
        <end position="41"/>
    </location>
</feature>
<feature type="transmembrane region" description="Helical" evidence="1">
    <location>
        <begin position="124"/>
        <end position="146"/>
    </location>
</feature>
<dbReference type="EMBL" id="JAUSWN010000031">
    <property type="protein sequence ID" value="MDQ0480861.1"/>
    <property type="molecule type" value="Genomic_DNA"/>
</dbReference>